<keyword evidence="2 5" id="KW-0808">Transferase</keyword>
<keyword evidence="10" id="KW-1185">Reference proteome</keyword>
<dbReference type="InterPro" id="IPR040758">
    <property type="entry name" value="PrmC_N"/>
</dbReference>
<dbReference type="NCBIfam" id="TIGR03534">
    <property type="entry name" value="RF_mod_PrmC"/>
    <property type="match status" value="1"/>
</dbReference>
<dbReference type="InterPro" id="IPR029063">
    <property type="entry name" value="SAM-dependent_MTases_sf"/>
</dbReference>
<feature type="binding site" evidence="5">
    <location>
        <begin position="128"/>
        <end position="132"/>
    </location>
    <ligand>
        <name>S-adenosyl-L-methionine</name>
        <dbReference type="ChEBI" id="CHEBI:59789"/>
    </ligand>
</feature>
<dbReference type="PROSITE" id="PS00092">
    <property type="entry name" value="N6_MTASE"/>
    <property type="match status" value="1"/>
</dbReference>
<dbReference type="EMBL" id="CP002521">
    <property type="protein sequence ID" value="ADX47482.1"/>
    <property type="molecule type" value="Genomic_DNA"/>
</dbReference>
<feature type="binding site" evidence="5">
    <location>
        <position position="193"/>
    </location>
    <ligand>
        <name>S-adenosyl-L-methionine</name>
        <dbReference type="ChEBI" id="CHEBI:59789"/>
    </ligand>
</feature>
<evidence type="ECO:0000313" key="9">
    <source>
        <dbReference type="EMBL" id="ADX47482.1"/>
    </source>
</evidence>
<dbReference type="InterPro" id="IPR050320">
    <property type="entry name" value="N5-glutamine_MTase"/>
</dbReference>
<feature type="domain" description="Methyltransferase small" evidence="7">
    <location>
        <begin position="113"/>
        <end position="218"/>
    </location>
</feature>
<evidence type="ECO:0000313" key="10">
    <source>
        <dbReference type="Proteomes" id="UP000002482"/>
    </source>
</evidence>
<dbReference type="Pfam" id="PF05175">
    <property type="entry name" value="MTS"/>
    <property type="match status" value="1"/>
</dbReference>
<feature type="region of interest" description="Disordered" evidence="6">
    <location>
        <begin position="283"/>
        <end position="311"/>
    </location>
</feature>
<evidence type="ECO:0000256" key="6">
    <source>
        <dbReference type="SAM" id="MobiDB-lite"/>
    </source>
</evidence>
<dbReference type="InterPro" id="IPR007848">
    <property type="entry name" value="Small_mtfrase_dom"/>
</dbReference>
<dbReference type="HAMAP" id="MF_02126">
    <property type="entry name" value="RF_methyltr_PrmC"/>
    <property type="match status" value="1"/>
</dbReference>
<evidence type="ECO:0000259" key="7">
    <source>
        <dbReference type="Pfam" id="PF05175"/>
    </source>
</evidence>
<dbReference type="NCBIfam" id="TIGR00536">
    <property type="entry name" value="hemK_fam"/>
    <property type="match status" value="1"/>
</dbReference>
<keyword evidence="3 5" id="KW-0949">S-adenosyl-L-methionine</keyword>
<dbReference type="Gene3D" id="1.10.8.10">
    <property type="entry name" value="DNA helicase RuvA subunit, C-terminal domain"/>
    <property type="match status" value="1"/>
</dbReference>
<dbReference type="FunFam" id="3.40.50.150:FF:000053">
    <property type="entry name" value="Release factor glutamine methyltransferase"/>
    <property type="match status" value="1"/>
</dbReference>
<dbReference type="GO" id="GO:0032259">
    <property type="term" value="P:methylation"/>
    <property type="evidence" value="ECO:0007669"/>
    <property type="project" value="UniProtKB-KW"/>
</dbReference>
<dbReference type="AlphaFoldDB" id="F0QCJ9"/>
<dbReference type="InterPro" id="IPR004556">
    <property type="entry name" value="HemK-like"/>
</dbReference>
<dbReference type="PANTHER" id="PTHR18895">
    <property type="entry name" value="HEMK METHYLTRANSFERASE"/>
    <property type="match status" value="1"/>
</dbReference>
<evidence type="ECO:0000256" key="4">
    <source>
        <dbReference type="ARBA" id="ARBA00048391"/>
    </source>
</evidence>
<dbReference type="Gene3D" id="3.40.50.150">
    <property type="entry name" value="Vaccinia Virus protein VP39"/>
    <property type="match status" value="1"/>
</dbReference>
<protein>
    <recommendedName>
        <fullName evidence="5">Release factor glutamine methyltransferase</fullName>
        <shortName evidence="5">RF MTase</shortName>
        <ecNumber evidence="5">2.1.1.297</ecNumber>
    </recommendedName>
    <alternativeName>
        <fullName evidence="5">N5-glutamine methyltransferase PrmC</fullName>
    </alternativeName>
    <alternativeName>
        <fullName evidence="5">Protein-(glutamine-N5) MTase PrmC</fullName>
    </alternativeName>
    <alternativeName>
        <fullName evidence="5">Protein-glutamine N-methyltransferase PrmC</fullName>
    </alternativeName>
</protein>
<evidence type="ECO:0000259" key="8">
    <source>
        <dbReference type="Pfam" id="PF17827"/>
    </source>
</evidence>
<feature type="binding site" evidence="5">
    <location>
        <position position="152"/>
    </location>
    <ligand>
        <name>S-adenosyl-L-methionine</name>
        <dbReference type="ChEBI" id="CHEBI:59789"/>
    </ligand>
</feature>
<feature type="domain" description="Release factor glutamine methyltransferase N-terminal" evidence="8">
    <location>
        <begin position="16"/>
        <end position="83"/>
    </location>
</feature>
<reference evidence="9" key="1">
    <citation type="submission" date="2011-02" db="EMBL/GenBank/DDBJ databases">
        <title>Complete sequence of Acidovorax avenae subsp. avenae ATCC 19860.</title>
        <authorList>
            <consortium name="US DOE Joint Genome Institute"/>
            <person name="Lucas S."/>
            <person name="Copeland A."/>
            <person name="Lapidus A."/>
            <person name="Cheng J.-F."/>
            <person name="Goodwin L."/>
            <person name="Pitluck S."/>
            <person name="Chertkov O."/>
            <person name="Held B."/>
            <person name="Detter J.C."/>
            <person name="Han C."/>
            <person name="Tapia R."/>
            <person name="Land M."/>
            <person name="Hauser L."/>
            <person name="Kyrpides N."/>
            <person name="Ivanova N."/>
            <person name="Ovchinnikova G."/>
            <person name="Pagani I."/>
            <person name="Gordon S."/>
            <person name="Woyke T."/>
        </authorList>
    </citation>
    <scope>NUCLEOTIDE SEQUENCE</scope>
    <source>
        <strain evidence="9">ATCC 19860</strain>
    </source>
</reference>
<dbReference type="CDD" id="cd02440">
    <property type="entry name" value="AdoMet_MTases"/>
    <property type="match status" value="1"/>
</dbReference>
<comment type="function">
    <text evidence="5">Methylates the class 1 translation termination release factors RF1/PrfA and RF2/PrfB on the glutamine residue of the universally conserved GGQ motif.</text>
</comment>
<dbReference type="HOGENOM" id="CLU_018398_3_1_4"/>
<dbReference type="KEGG" id="aaa:Acav_3583"/>
<keyword evidence="1 5" id="KW-0489">Methyltransferase</keyword>
<feature type="binding site" evidence="5">
    <location>
        <position position="179"/>
    </location>
    <ligand>
        <name>S-adenosyl-L-methionine</name>
        <dbReference type="ChEBI" id="CHEBI:59789"/>
    </ligand>
</feature>
<comment type="catalytic activity">
    <reaction evidence="4 5">
        <text>L-glutaminyl-[peptide chain release factor] + S-adenosyl-L-methionine = N(5)-methyl-L-glutaminyl-[peptide chain release factor] + S-adenosyl-L-homocysteine + H(+)</text>
        <dbReference type="Rhea" id="RHEA:42896"/>
        <dbReference type="Rhea" id="RHEA-COMP:10271"/>
        <dbReference type="Rhea" id="RHEA-COMP:10272"/>
        <dbReference type="ChEBI" id="CHEBI:15378"/>
        <dbReference type="ChEBI" id="CHEBI:30011"/>
        <dbReference type="ChEBI" id="CHEBI:57856"/>
        <dbReference type="ChEBI" id="CHEBI:59789"/>
        <dbReference type="ChEBI" id="CHEBI:61891"/>
        <dbReference type="EC" id="2.1.1.297"/>
    </reaction>
</comment>
<feature type="binding site" evidence="5">
    <location>
        <begin position="193"/>
        <end position="196"/>
    </location>
    <ligand>
        <name>substrate</name>
    </ligand>
</feature>
<organism evidence="9 10">
    <name type="scientific">Paracidovorax avenae (strain ATCC 19860 / DSM 7227 / CCUG 15838 / JCM 20985 / LMG 2117 / NCPPB 1011)</name>
    <name type="common">Acidovorax avenae</name>
    <dbReference type="NCBI Taxonomy" id="643561"/>
    <lineage>
        <taxon>Bacteria</taxon>
        <taxon>Pseudomonadati</taxon>
        <taxon>Pseudomonadota</taxon>
        <taxon>Betaproteobacteria</taxon>
        <taxon>Burkholderiales</taxon>
        <taxon>Comamonadaceae</taxon>
        <taxon>Paracidovorax</taxon>
    </lineage>
</organism>
<dbReference type="GO" id="GO:0003676">
    <property type="term" value="F:nucleic acid binding"/>
    <property type="evidence" value="ECO:0007669"/>
    <property type="project" value="InterPro"/>
</dbReference>
<dbReference type="RefSeq" id="WP_013595966.1">
    <property type="nucleotide sequence ID" value="NC_015138.1"/>
</dbReference>
<dbReference type="GO" id="GO:0102559">
    <property type="term" value="F:peptide chain release factor N(5)-glutamine methyltransferase activity"/>
    <property type="evidence" value="ECO:0007669"/>
    <property type="project" value="UniProtKB-EC"/>
</dbReference>
<dbReference type="Pfam" id="PF17827">
    <property type="entry name" value="PrmC_N"/>
    <property type="match status" value="1"/>
</dbReference>
<evidence type="ECO:0000256" key="2">
    <source>
        <dbReference type="ARBA" id="ARBA00022679"/>
    </source>
</evidence>
<evidence type="ECO:0000256" key="1">
    <source>
        <dbReference type="ARBA" id="ARBA00022603"/>
    </source>
</evidence>
<dbReference type="EC" id="2.1.1.297" evidence="5"/>
<comment type="similarity">
    <text evidence="5">Belongs to the protein N5-glutamine methyltransferase family. PrmC subfamily.</text>
</comment>
<dbReference type="GeneID" id="34237136"/>
<dbReference type="PANTHER" id="PTHR18895:SF74">
    <property type="entry name" value="MTRF1L RELEASE FACTOR GLUTAMINE METHYLTRANSFERASE"/>
    <property type="match status" value="1"/>
</dbReference>
<dbReference type="OrthoDB" id="9800643at2"/>
<sequence>MKDAVAPPPEPVTIAQALAHAQALGLARIDAQMLLLHLLGRPDAGRAWLLAHDGDRLSTAGQEGFQALCARRQAGEPVAYLTGRKEFYGLPLQVDARVLDPRPDTETLVDWALEVLQPLPAPRVADLGTGSGAIALALRHGLPGAQVVLAVDASADALAVARANAQRLHLPVDFVRTSWLDGISGPFDAVVSNPPYIEEDDPHLAALVHEPRQALASGPDGLDDIRTIVVQSASRLAPGGWLLLEHGWNQAQAVQALLRSAGYAEVQSRADLAGHARCTGGRMPGAPAAASPLETPAHASTWCMPPSSGPQ</sequence>
<evidence type="ECO:0000256" key="5">
    <source>
        <dbReference type="HAMAP-Rule" id="MF_02126"/>
    </source>
</evidence>
<dbReference type="SUPFAM" id="SSF53335">
    <property type="entry name" value="S-adenosyl-L-methionine-dependent methyltransferases"/>
    <property type="match status" value="1"/>
</dbReference>
<dbReference type="InterPro" id="IPR019874">
    <property type="entry name" value="RF_methyltr_PrmC"/>
</dbReference>
<gene>
    <name evidence="5" type="primary">prmC</name>
    <name evidence="9" type="ordered locus">Acav_3583</name>
</gene>
<evidence type="ECO:0000256" key="3">
    <source>
        <dbReference type="ARBA" id="ARBA00022691"/>
    </source>
</evidence>
<proteinExistence type="inferred from homology"/>
<accession>F0QCJ9</accession>
<name>F0QCJ9_PARA1</name>
<dbReference type="Proteomes" id="UP000002482">
    <property type="component" value="Chromosome"/>
</dbReference>
<dbReference type="InterPro" id="IPR002052">
    <property type="entry name" value="DNA_methylase_N6_adenine_CS"/>
</dbReference>